<dbReference type="VEuPathDB" id="FungiDB:GMDG_06055"/>
<dbReference type="AlphaFoldDB" id="A0A177A375"/>
<reference evidence="1" key="1">
    <citation type="submission" date="2016-03" db="EMBL/GenBank/DDBJ databases">
        <title>Updated assembly of Pseudogymnoascus destructans, the fungus causing white-nose syndrome of bats.</title>
        <authorList>
            <person name="Palmer J.M."/>
            <person name="Drees K.P."/>
            <person name="Foster J.T."/>
            <person name="Lindner D.L."/>
        </authorList>
    </citation>
    <scope>NUCLEOTIDE SEQUENCE [LARGE SCALE GENOMIC DNA]</scope>
    <source>
        <strain evidence="1">20631-21</strain>
    </source>
</reference>
<gene>
    <name evidence="1" type="ORF">VC83_07316</name>
</gene>
<dbReference type="GO" id="GO:0016746">
    <property type="term" value="F:acyltransferase activity"/>
    <property type="evidence" value="ECO:0007669"/>
    <property type="project" value="InterPro"/>
</dbReference>
<accession>A0A177A375</accession>
<dbReference type="Proteomes" id="UP000077154">
    <property type="component" value="Unassembled WGS sequence"/>
</dbReference>
<sequence>MSTLTRRGLKNILAKNADDIVILSSLRTSITRSNRGAFKDAYPEELLSAVLRATLAANPNLDPALINDVARHSSQRTRRHQSRPHGHERLWVPFFDQFLPLTAPVPPG</sequence>
<dbReference type="Gene3D" id="3.40.47.10">
    <property type="match status" value="1"/>
</dbReference>
<dbReference type="OrthoDB" id="5404651at2759"/>
<dbReference type="RefSeq" id="XP_024321851.1">
    <property type="nucleotide sequence ID" value="XM_024470891.1"/>
</dbReference>
<dbReference type="GeneID" id="36290364"/>
<protein>
    <submittedName>
        <fullName evidence="1">Uncharacterized protein</fullName>
    </submittedName>
</protein>
<dbReference type="InterPro" id="IPR016039">
    <property type="entry name" value="Thiolase-like"/>
</dbReference>
<name>A0A177A375_9PEZI</name>
<dbReference type="EMBL" id="KV441403">
    <property type="protein sequence ID" value="OAF56557.1"/>
    <property type="molecule type" value="Genomic_DNA"/>
</dbReference>
<proteinExistence type="predicted"/>
<evidence type="ECO:0000313" key="1">
    <source>
        <dbReference type="EMBL" id="OAF56557.1"/>
    </source>
</evidence>
<dbReference type="SUPFAM" id="SSF53901">
    <property type="entry name" value="Thiolase-like"/>
    <property type="match status" value="1"/>
</dbReference>
<organism evidence="1">
    <name type="scientific">Pseudogymnoascus destructans</name>
    <dbReference type="NCBI Taxonomy" id="655981"/>
    <lineage>
        <taxon>Eukaryota</taxon>
        <taxon>Fungi</taxon>
        <taxon>Dikarya</taxon>
        <taxon>Ascomycota</taxon>
        <taxon>Pezizomycotina</taxon>
        <taxon>Leotiomycetes</taxon>
        <taxon>Thelebolales</taxon>
        <taxon>Thelebolaceae</taxon>
        <taxon>Pseudogymnoascus</taxon>
    </lineage>
</organism>